<dbReference type="EMBL" id="JDYK01000015">
    <property type="protein sequence ID" value="EWS80467.1"/>
    <property type="molecule type" value="Genomic_DNA"/>
</dbReference>
<evidence type="ECO:0000256" key="4">
    <source>
        <dbReference type="PROSITE-ProRule" id="PRU00335"/>
    </source>
</evidence>
<feature type="DNA-binding region" description="H-T-H motif" evidence="4">
    <location>
        <begin position="56"/>
        <end position="75"/>
    </location>
</feature>
<keyword evidence="2 4" id="KW-0238">DNA-binding</keyword>
<comment type="caution">
    <text evidence="6">The sequence shown here is derived from an EMBL/GenBank/DDBJ whole genome shotgun (WGS) entry which is preliminary data.</text>
</comment>
<sequence>MTEQLREDSASTVVAQVRAPDARIPRRAVRDERPPAERILDGAEAMFAQHGYTGSSLRMIAASVNVSHPGLLHHFPSKASLLFGVIDRLEAAAQTALDRCAALDGDPTAVVDHIVDVLDPCSPANQLLAVLDTEAVNCDFPGRFRIARLRRVYEHILARCAESLSRPGGPRRDVSPEFVARALMSLAMGHAVRERSVRALQREAHHDDPRDDLRAIVVLLLTP</sequence>
<dbReference type="PANTHER" id="PTHR30055">
    <property type="entry name" value="HTH-TYPE TRANSCRIPTIONAL REGULATOR RUTR"/>
    <property type="match status" value="1"/>
</dbReference>
<accession>Z9JRT5</accession>
<name>Z9JRT5_9MICO</name>
<keyword evidence="3" id="KW-0804">Transcription</keyword>
<organism evidence="6 7">
    <name type="scientific">Brachybacterium phenoliresistens</name>
    <dbReference type="NCBI Taxonomy" id="396014"/>
    <lineage>
        <taxon>Bacteria</taxon>
        <taxon>Bacillati</taxon>
        <taxon>Actinomycetota</taxon>
        <taxon>Actinomycetes</taxon>
        <taxon>Micrococcales</taxon>
        <taxon>Dermabacteraceae</taxon>
        <taxon>Brachybacterium</taxon>
    </lineage>
</organism>
<evidence type="ECO:0000259" key="5">
    <source>
        <dbReference type="PROSITE" id="PS50977"/>
    </source>
</evidence>
<gene>
    <name evidence="6" type="ORF">BF93_03635</name>
</gene>
<keyword evidence="1" id="KW-0805">Transcription regulation</keyword>
<dbReference type="GO" id="GO:0003700">
    <property type="term" value="F:DNA-binding transcription factor activity"/>
    <property type="evidence" value="ECO:0007669"/>
    <property type="project" value="TreeGrafter"/>
</dbReference>
<dbReference type="Gene3D" id="1.10.357.10">
    <property type="entry name" value="Tetracycline Repressor, domain 2"/>
    <property type="match status" value="1"/>
</dbReference>
<dbReference type="InterPro" id="IPR009057">
    <property type="entry name" value="Homeodomain-like_sf"/>
</dbReference>
<dbReference type="Proteomes" id="UP000023067">
    <property type="component" value="Unassembled WGS sequence"/>
</dbReference>
<dbReference type="HOGENOM" id="CLU_1238254_0_0_11"/>
<evidence type="ECO:0000313" key="7">
    <source>
        <dbReference type="Proteomes" id="UP000023067"/>
    </source>
</evidence>
<proteinExistence type="predicted"/>
<dbReference type="PANTHER" id="PTHR30055:SF234">
    <property type="entry name" value="HTH-TYPE TRANSCRIPTIONAL REGULATOR BETI"/>
    <property type="match status" value="1"/>
</dbReference>
<reference evidence="6 7" key="1">
    <citation type="submission" date="2014-02" db="EMBL/GenBank/DDBJ databases">
        <title>Genome sequence of Brachybacterium phenoliresistens strain W13A50.</title>
        <authorList>
            <person name="Wang X."/>
        </authorList>
    </citation>
    <scope>NUCLEOTIDE SEQUENCE [LARGE SCALE GENOMIC DNA]</scope>
    <source>
        <strain evidence="6 7">W13A50</strain>
    </source>
</reference>
<dbReference type="AlphaFoldDB" id="Z9JRT5"/>
<dbReference type="PROSITE" id="PS50977">
    <property type="entry name" value="HTH_TETR_2"/>
    <property type="match status" value="1"/>
</dbReference>
<dbReference type="InterPro" id="IPR050109">
    <property type="entry name" value="HTH-type_TetR-like_transc_reg"/>
</dbReference>
<evidence type="ECO:0000256" key="3">
    <source>
        <dbReference type="ARBA" id="ARBA00023163"/>
    </source>
</evidence>
<dbReference type="SUPFAM" id="SSF46689">
    <property type="entry name" value="Homeodomain-like"/>
    <property type="match status" value="1"/>
</dbReference>
<evidence type="ECO:0000313" key="6">
    <source>
        <dbReference type="EMBL" id="EWS80467.1"/>
    </source>
</evidence>
<feature type="domain" description="HTH tetR-type" evidence="5">
    <location>
        <begin position="33"/>
        <end position="93"/>
    </location>
</feature>
<dbReference type="GO" id="GO:0000976">
    <property type="term" value="F:transcription cis-regulatory region binding"/>
    <property type="evidence" value="ECO:0007669"/>
    <property type="project" value="TreeGrafter"/>
</dbReference>
<keyword evidence="7" id="KW-1185">Reference proteome</keyword>
<protein>
    <submittedName>
        <fullName evidence="6">Transcriptional regulator</fullName>
    </submittedName>
</protein>
<dbReference type="PATRIC" id="fig|396014.3.peg.2758"/>
<evidence type="ECO:0000256" key="1">
    <source>
        <dbReference type="ARBA" id="ARBA00023015"/>
    </source>
</evidence>
<dbReference type="PRINTS" id="PR00455">
    <property type="entry name" value="HTHTETR"/>
</dbReference>
<dbReference type="Pfam" id="PF00440">
    <property type="entry name" value="TetR_N"/>
    <property type="match status" value="1"/>
</dbReference>
<dbReference type="InterPro" id="IPR001647">
    <property type="entry name" value="HTH_TetR"/>
</dbReference>
<dbReference type="RefSeq" id="WP_051486972.1">
    <property type="nucleotide sequence ID" value="NZ_KK069999.1"/>
</dbReference>
<dbReference type="STRING" id="396014.BF93_03635"/>
<evidence type="ECO:0000256" key="2">
    <source>
        <dbReference type="ARBA" id="ARBA00023125"/>
    </source>
</evidence>
<dbReference type="eggNOG" id="COG1309">
    <property type="taxonomic scope" value="Bacteria"/>
</dbReference>